<comment type="subcellular location">
    <subcellularLocation>
        <location evidence="1 9">Cell membrane</location>
        <topology evidence="1 9">Multi-pass membrane protein</topology>
    </subcellularLocation>
</comment>
<keyword evidence="12" id="KW-1185">Reference proteome</keyword>
<evidence type="ECO:0000256" key="6">
    <source>
        <dbReference type="ARBA" id="ARBA00022692"/>
    </source>
</evidence>
<keyword evidence="6 9" id="KW-0812">Transmembrane</keyword>
<dbReference type="EMBL" id="JADKMA010000088">
    <property type="protein sequence ID" value="MBO8193606.1"/>
    <property type="molecule type" value="Genomic_DNA"/>
</dbReference>
<reference evidence="11 12" key="1">
    <citation type="submission" date="2020-11" db="EMBL/GenBank/DDBJ databases">
        <title>Streptomyces spirodelae sp. nov., isolated from duckweed.</title>
        <authorList>
            <person name="Saimee Y."/>
            <person name="Duangmal K."/>
        </authorList>
    </citation>
    <scope>NUCLEOTIDE SEQUENCE [LARGE SCALE GENOMIC DNA]</scope>
    <source>
        <strain evidence="11 12">S16-07</strain>
    </source>
</reference>
<evidence type="ECO:0000256" key="2">
    <source>
        <dbReference type="ARBA" id="ARBA00009047"/>
    </source>
</evidence>
<keyword evidence="3 9" id="KW-0813">Transport</keyword>
<keyword evidence="4" id="KW-1003">Cell membrane</keyword>
<keyword evidence="8 9" id="KW-0472">Membrane</keyword>
<dbReference type="Gene3D" id="1.10.3720.10">
    <property type="entry name" value="MetI-like"/>
    <property type="match status" value="1"/>
</dbReference>
<evidence type="ECO:0000313" key="12">
    <source>
        <dbReference type="Proteomes" id="UP001519064"/>
    </source>
</evidence>
<feature type="transmembrane region" description="Helical" evidence="9">
    <location>
        <begin position="240"/>
        <end position="261"/>
    </location>
</feature>
<evidence type="ECO:0000256" key="5">
    <source>
        <dbReference type="ARBA" id="ARBA00022597"/>
    </source>
</evidence>
<dbReference type="SUPFAM" id="SSF161098">
    <property type="entry name" value="MetI-like"/>
    <property type="match status" value="1"/>
</dbReference>
<dbReference type="RefSeq" id="WP_209240720.1">
    <property type="nucleotide sequence ID" value="NZ_JADKMA010000088.1"/>
</dbReference>
<proteinExistence type="inferred from homology"/>
<name>A0ABS3XE62_9ACTN</name>
<comment type="caution">
    <text evidence="11">The sequence shown here is derived from an EMBL/GenBank/DDBJ whole genome shotgun (WGS) entry which is preliminary data.</text>
</comment>
<protein>
    <submittedName>
        <fullName evidence="11">Carbohydrate ABC transporter permease</fullName>
    </submittedName>
</protein>
<keyword evidence="5" id="KW-0762">Sugar transport</keyword>
<feature type="domain" description="ABC transmembrane type-1" evidence="10">
    <location>
        <begin position="70"/>
        <end position="261"/>
    </location>
</feature>
<feature type="transmembrane region" description="Helical" evidence="9">
    <location>
        <begin position="74"/>
        <end position="95"/>
    </location>
</feature>
<gene>
    <name evidence="11" type="ORF">ITI46_18350</name>
</gene>
<evidence type="ECO:0000259" key="10">
    <source>
        <dbReference type="PROSITE" id="PS50928"/>
    </source>
</evidence>
<comment type="similarity">
    <text evidence="2">Belongs to the binding-protein-dependent transport system permease family. MalFG subfamily.</text>
</comment>
<evidence type="ECO:0000256" key="3">
    <source>
        <dbReference type="ARBA" id="ARBA00022448"/>
    </source>
</evidence>
<dbReference type="Proteomes" id="UP001519064">
    <property type="component" value="Unassembled WGS sequence"/>
</dbReference>
<keyword evidence="7 9" id="KW-1133">Transmembrane helix</keyword>
<dbReference type="InterPro" id="IPR050901">
    <property type="entry name" value="BP-dep_ABC_trans_perm"/>
</dbReference>
<feature type="transmembrane region" description="Helical" evidence="9">
    <location>
        <begin position="138"/>
        <end position="157"/>
    </location>
</feature>
<dbReference type="InterPro" id="IPR035906">
    <property type="entry name" value="MetI-like_sf"/>
</dbReference>
<dbReference type="PANTHER" id="PTHR32243">
    <property type="entry name" value="MALTOSE TRANSPORT SYSTEM PERMEASE-RELATED"/>
    <property type="match status" value="1"/>
</dbReference>
<accession>A0ABS3XE62</accession>
<feature type="transmembrane region" description="Helical" evidence="9">
    <location>
        <begin position="195"/>
        <end position="215"/>
    </location>
</feature>
<dbReference type="CDD" id="cd06261">
    <property type="entry name" value="TM_PBP2"/>
    <property type="match status" value="1"/>
</dbReference>
<evidence type="ECO:0000256" key="4">
    <source>
        <dbReference type="ARBA" id="ARBA00022475"/>
    </source>
</evidence>
<evidence type="ECO:0000256" key="7">
    <source>
        <dbReference type="ARBA" id="ARBA00022989"/>
    </source>
</evidence>
<dbReference type="Pfam" id="PF00528">
    <property type="entry name" value="BPD_transp_1"/>
    <property type="match status" value="1"/>
</dbReference>
<sequence length="276" mass="29800">MRTTKRSPLASAGLHAGLLLGTVCALFPPLWLLVTSFKPKSESFTTALVKDFTFANYRHVIADTHFLTWFGNSLVVVVGTTVIGVLVAASTGYALSRFRFPGMRPLMWVLLITQMFPMAVLIVPLYNTMAKLGLLNQPVGLIITYLTIAVPFCAWMMKGFFDTIPVDIDESGRVDGLTPFGTFWRLILPLARPGIAVTGFYTFVTAWAEVAYATAFMTGEENLTLAGGLQTFVNRYGADWGSMTAAAVVIAVPAAVVFGFAQRHLVGGLTAGATKS</sequence>
<evidence type="ECO:0000256" key="8">
    <source>
        <dbReference type="ARBA" id="ARBA00023136"/>
    </source>
</evidence>
<dbReference type="PROSITE" id="PS50928">
    <property type="entry name" value="ABC_TM1"/>
    <property type="match status" value="1"/>
</dbReference>
<evidence type="ECO:0000256" key="1">
    <source>
        <dbReference type="ARBA" id="ARBA00004651"/>
    </source>
</evidence>
<evidence type="ECO:0000313" key="11">
    <source>
        <dbReference type="EMBL" id="MBO8193606.1"/>
    </source>
</evidence>
<organism evidence="11 12">
    <name type="scientific">Streptomyces oryzae</name>
    <dbReference type="NCBI Taxonomy" id="1434886"/>
    <lineage>
        <taxon>Bacteria</taxon>
        <taxon>Bacillati</taxon>
        <taxon>Actinomycetota</taxon>
        <taxon>Actinomycetes</taxon>
        <taxon>Kitasatosporales</taxon>
        <taxon>Streptomycetaceae</taxon>
        <taxon>Streptomyces</taxon>
    </lineage>
</organism>
<dbReference type="PANTHER" id="PTHR32243:SF50">
    <property type="entry name" value="MALTOSE_MALTODEXTRIN TRANSPORT SYSTEM PERMEASE PROTEIN MALG"/>
    <property type="match status" value="1"/>
</dbReference>
<evidence type="ECO:0000256" key="9">
    <source>
        <dbReference type="RuleBase" id="RU363032"/>
    </source>
</evidence>
<feature type="transmembrane region" description="Helical" evidence="9">
    <location>
        <begin position="107"/>
        <end position="126"/>
    </location>
</feature>
<dbReference type="InterPro" id="IPR000515">
    <property type="entry name" value="MetI-like"/>
</dbReference>